<dbReference type="Proteomes" id="UP000094385">
    <property type="component" value="Unassembled WGS sequence"/>
</dbReference>
<accession>A0A1E3QG48</accession>
<organism evidence="1 2">
    <name type="scientific">Lipomyces starkeyi NRRL Y-11557</name>
    <dbReference type="NCBI Taxonomy" id="675824"/>
    <lineage>
        <taxon>Eukaryota</taxon>
        <taxon>Fungi</taxon>
        <taxon>Dikarya</taxon>
        <taxon>Ascomycota</taxon>
        <taxon>Saccharomycotina</taxon>
        <taxon>Lipomycetes</taxon>
        <taxon>Lipomycetales</taxon>
        <taxon>Lipomycetaceae</taxon>
        <taxon>Lipomyces</taxon>
    </lineage>
</organism>
<evidence type="ECO:0000313" key="2">
    <source>
        <dbReference type="Proteomes" id="UP000094385"/>
    </source>
</evidence>
<dbReference type="EMBL" id="KV454289">
    <property type="protein sequence ID" value="ODQ76052.1"/>
    <property type="molecule type" value="Genomic_DNA"/>
</dbReference>
<protein>
    <submittedName>
        <fullName evidence="1">Uncharacterized protein</fullName>
    </submittedName>
</protein>
<gene>
    <name evidence="1" type="ORF">LIPSTDRAFT_121351</name>
</gene>
<proteinExistence type="predicted"/>
<sequence length="95" mass="11153">MYGIQTHILSGNNIEACPVNFFHQDWFEDSLALPCWKLQWCVSRTRIKFNGYKCWTAVRISFSYAAFSIIRQLMVRVKDKFNVQREKVSWAAVSA</sequence>
<reference evidence="1 2" key="1">
    <citation type="journal article" date="2016" name="Proc. Natl. Acad. Sci. U.S.A.">
        <title>Comparative genomics of biotechnologically important yeasts.</title>
        <authorList>
            <person name="Riley R."/>
            <person name="Haridas S."/>
            <person name="Wolfe K.H."/>
            <person name="Lopes M.R."/>
            <person name="Hittinger C.T."/>
            <person name="Goeker M."/>
            <person name="Salamov A.A."/>
            <person name="Wisecaver J.H."/>
            <person name="Long T.M."/>
            <person name="Calvey C.H."/>
            <person name="Aerts A.L."/>
            <person name="Barry K.W."/>
            <person name="Choi C."/>
            <person name="Clum A."/>
            <person name="Coughlan A.Y."/>
            <person name="Deshpande S."/>
            <person name="Douglass A.P."/>
            <person name="Hanson S.J."/>
            <person name="Klenk H.-P."/>
            <person name="LaButti K.M."/>
            <person name="Lapidus A."/>
            <person name="Lindquist E.A."/>
            <person name="Lipzen A.M."/>
            <person name="Meier-Kolthoff J.P."/>
            <person name="Ohm R.A."/>
            <person name="Otillar R.P."/>
            <person name="Pangilinan J.L."/>
            <person name="Peng Y."/>
            <person name="Rokas A."/>
            <person name="Rosa C.A."/>
            <person name="Scheuner C."/>
            <person name="Sibirny A.A."/>
            <person name="Slot J.C."/>
            <person name="Stielow J.B."/>
            <person name="Sun H."/>
            <person name="Kurtzman C.P."/>
            <person name="Blackwell M."/>
            <person name="Grigoriev I.V."/>
            <person name="Jeffries T.W."/>
        </authorList>
    </citation>
    <scope>NUCLEOTIDE SEQUENCE [LARGE SCALE GENOMIC DNA]</scope>
    <source>
        <strain evidence="1 2">NRRL Y-11557</strain>
    </source>
</reference>
<dbReference type="AlphaFoldDB" id="A0A1E3QG48"/>
<name>A0A1E3QG48_LIPST</name>
<evidence type="ECO:0000313" key="1">
    <source>
        <dbReference type="EMBL" id="ODQ76052.1"/>
    </source>
</evidence>
<keyword evidence="2" id="KW-1185">Reference proteome</keyword>